<reference evidence="2 3" key="1">
    <citation type="journal article" date="2015" name="Proc. Natl. Acad. Sci. U.S.A.">
        <title>The resurrection genome of Boea hygrometrica: A blueprint for survival of dehydration.</title>
        <authorList>
            <person name="Xiao L."/>
            <person name="Yang G."/>
            <person name="Zhang L."/>
            <person name="Yang X."/>
            <person name="Zhao S."/>
            <person name="Ji Z."/>
            <person name="Zhou Q."/>
            <person name="Hu M."/>
            <person name="Wang Y."/>
            <person name="Chen M."/>
            <person name="Xu Y."/>
            <person name="Jin H."/>
            <person name="Xiao X."/>
            <person name="Hu G."/>
            <person name="Bao F."/>
            <person name="Hu Y."/>
            <person name="Wan P."/>
            <person name="Li L."/>
            <person name="Deng X."/>
            <person name="Kuang T."/>
            <person name="Xiang C."/>
            <person name="Zhu J.K."/>
            <person name="Oliver M.J."/>
            <person name="He Y."/>
        </authorList>
    </citation>
    <scope>NUCLEOTIDE SEQUENCE [LARGE SCALE GENOMIC DNA]</scope>
    <source>
        <strain evidence="3">cv. XS01</strain>
    </source>
</reference>
<dbReference type="PANTHER" id="PTHR33448:SF10">
    <property type="entry name" value="PROTAMINE P1 FAMILY PROTEIN"/>
    <property type="match status" value="1"/>
</dbReference>
<dbReference type="Proteomes" id="UP000250235">
    <property type="component" value="Unassembled WGS sequence"/>
</dbReference>
<sequence>MDAGVRESIQEPSSPKVTCIGQVRVRRSAVSKAEKPVMAAASRHTCWWVKKALFGEKNLTISCCRKRSFRRVFCKWGFFFRSGYCKKVDATEDSSFRAYSDQKSENYEYFGAGVQEFKRDFLESPSSPPKNALILTRCRSAPYRSSSLAGRFWSSPLSENGDQNEAKSEEPKEPRYENSPESVKGSENSASIEQEPEEIAGNSLHPLLLTRCKSGPARTGTRLDPEATLWSQRKLGA</sequence>
<evidence type="ECO:0000313" key="3">
    <source>
        <dbReference type="Proteomes" id="UP000250235"/>
    </source>
</evidence>
<dbReference type="AlphaFoldDB" id="A0A2Z7BSA3"/>
<feature type="compositionally biased region" description="Basic and acidic residues" evidence="1">
    <location>
        <begin position="164"/>
        <end position="178"/>
    </location>
</feature>
<proteinExistence type="predicted"/>
<dbReference type="EMBL" id="KV005005">
    <property type="protein sequence ID" value="KZV35090.1"/>
    <property type="molecule type" value="Genomic_DNA"/>
</dbReference>
<protein>
    <submittedName>
        <fullName evidence="2">Uncharacterized protein</fullName>
    </submittedName>
</protein>
<accession>A0A2Z7BSA3</accession>
<feature type="region of interest" description="Disordered" evidence="1">
    <location>
        <begin position="154"/>
        <end position="237"/>
    </location>
</feature>
<gene>
    <name evidence="2" type="ORF">F511_04395</name>
</gene>
<dbReference type="OrthoDB" id="785861at2759"/>
<evidence type="ECO:0000313" key="2">
    <source>
        <dbReference type="EMBL" id="KZV35090.1"/>
    </source>
</evidence>
<feature type="compositionally biased region" description="Polar residues" evidence="1">
    <location>
        <begin position="179"/>
        <end position="192"/>
    </location>
</feature>
<dbReference type="PANTHER" id="PTHR33448">
    <property type="entry name" value="CHLOROPLAST PROTEIN HCF243-RELATED"/>
    <property type="match status" value="1"/>
</dbReference>
<keyword evidence="3" id="KW-1185">Reference proteome</keyword>
<organism evidence="2 3">
    <name type="scientific">Dorcoceras hygrometricum</name>
    <dbReference type="NCBI Taxonomy" id="472368"/>
    <lineage>
        <taxon>Eukaryota</taxon>
        <taxon>Viridiplantae</taxon>
        <taxon>Streptophyta</taxon>
        <taxon>Embryophyta</taxon>
        <taxon>Tracheophyta</taxon>
        <taxon>Spermatophyta</taxon>
        <taxon>Magnoliopsida</taxon>
        <taxon>eudicotyledons</taxon>
        <taxon>Gunneridae</taxon>
        <taxon>Pentapetalae</taxon>
        <taxon>asterids</taxon>
        <taxon>lamiids</taxon>
        <taxon>Lamiales</taxon>
        <taxon>Gesneriaceae</taxon>
        <taxon>Didymocarpoideae</taxon>
        <taxon>Trichosporeae</taxon>
        <taxon>Loxocarpinae</taxon>
        <taxon>Dorcoceras</taxon>
    </lineage>
</organism>
<evidence type="ECO:0000256" key="1">
    <source>
        <dbReference type="SAM" id="MobiDB-lite"/>
    </source>
</evidence>
<name>A0A2Z7BSA3_9LAMI</name>